<dbReference type="Gene3D" id="3.90.550.10">
    <property type="entry name" value="Spore Coat Polysaccharide Biosynthesis Protein SpsA, Chain A"/>
    <property type="match status" value="1"/>
</dbReference>
<proteinExistence type="predicted"/>
<evidence type="ECO:0000313" key="4">
    <source>
        <dbReference type="Proteomes" id="UP000272908"/>
    </source>
</evidence>
<dbReference type="PANTHER" id="PTHR43777:SF1">
    <property type="entry name" value="MOLYBDENUM COFACTOR CYTIDYLYLTRANSFERASE"/>
    <property type="match status" value="1"/>
</dbReference>
<evidence type="ECO:0000259" key="2">
    <source>
        <dbReference type="Pfam" id="PF12804"/>
    </source>
</evidence>
<dbReference type="SUPFAM" id="SSF53448">
    <property type="entry name" value="Nucleotide-diphospho-sugar transferases"/>
    <property type="match status" value="1"/>
</dbReference>
<evidence type="ECO:0000256" key="1">
    <source>
        <dbReference type="ARBA" id="ARBA00022842"/>
    </source>
</evidence>
<dbReference type="GO" id="GO:0061603">
    <property type="term" value="F:molybdenum cofactor guanylyltransferase activity"/>
    <property type="evidence" value="ECO:0007669"/>
    <property type="project" value="UniProtKB-EC"/>
</dbReference>
<reference evidence="4" key="1">
    <citation type="submission" date="2018-08" db="EMBL/GenBank/DDBJ databases">
        <authorList>
            <person name="Rodrigo-Torres L."/>
            <person name="Arahal R. D."/>
            <person name="Lucena T."/>
        </authorList>
    </citation>
    <scope>NUCLEOTIDE SEQUENCE [LARGE SCALE GENOMIC DNA]</scope>
    <source>
        <strain evidence="4">CECT 7235</strain>
    </source>
</reference>
<evidence type="ECO:0000313" key="3">
    <source>
        <dbReference type="EMBL" id="SUZ33129.1"/>
    </source>
</evidence>
<dbReference type="AlphaFoldDB" id="A0A3B0MTZ7"/>
<dbReference type="CDD" id="cd04182">
    <property type="entry name" value="GT_2_like_f"/>
    <property type="match status" value="1"/>
</dbReference>
<dbReference type="PANTHER" id="PTHR43777">
    <property type="entry name" value="MOLYBDENUM COFACTOR CYTIDYLYLTRANSFERASE"/>
    <property type="match status" value="1"/>
</dbReference>
<gene>
    <name evidence="3" type="primary">mobA_2</name>
    <name evidence="3" type="ORF">ROE7235_02897</name>
</gene>
<dbReference type="InterPro" id="IPR025877">
    <property type="entry name" value="MobA-like_NTP_Trfase"/>
</dbReference>
<keyword evidence="3" id="KW-0548">Nucleotidyltransferase</keyword>
<dbReference type="Pfam" id="PF12804">
    <property type="entry name" value="NTP_transf_3"/>
    <property type="match status" value="1"/>
</dbReference>
<dbReference type="EC" id="2.7.7.77" evidence="3"/>
<keyword evidence="1" id="KW-0460">Magnesium</keyword>
<dbReference type="EMBL" id="UIHC01000038">
    <property type="protein sequence ID" value="SUZ33129.1"/>
    <property type="molecule type" value="Genomic_DNA"/>
</dbReference>
<organism evidence="3 4">
    <name type="scientific">Roseinatronobacter ekhonensis</name>
    <dbReference type="NCBI Taxonomy" id="254356"/>
    <lineage>
        <taxon>Bacteria</taxon>
        <taxon>Pseudomonadati</taxon>
        <taxon>Pseudomonadota</taxon>
        <taxon>Alphaproteobacteria</taxon>
        <taxon>Rhodobacterales</taxon>
        <taxon>Paracoccaceae</taxon>
        <taxon>Roseinatronobacter</taxon>
    </lineage>
</organism>
<keyword evidence="4" id="KW-1185">Reference proteome</keyword>
<accession>A0A3B0MTZ7</accession>
<protein>
    <submittedName>
        <fullName evidence="3">Molybdenum cofactor guanylyltransferase</fullName>
        <ecNumber evidence="3">2.7.7.77</ecNumber>
    </submittedName>
</protein>
<dbReference type="OrthoDB" id="9779263at2"/>
<feature type="domain" description="MobA-like NTP transferase" evidence="2">
    <location>
        <begin position="8"/>
        <end position="164"/>
    </location>
</feature>
<dbReference type="InterPro" id="IPR029044">
    <property type="entry name" value="Nucleotide-diphossugar_trans"/>
</dbReference>
<name>A0A3B0MTZ7_9RHOB</name>
<sequence length="193" mass="20331">MTRAVLLPAAGASSRMRGGDKLLEQVDGVALLRRSAIRARGAADAVLVTLPVASPRRDSLLGLDVTILEIDATEGMAASLRAGADWAKGLGLDALMVALPDMPDITTDDLCALFDAQAQQSATPLRATTADGQAGHPVILPRAVFAAMHELSGDQGARAILRDHPPRLHPLPGQRALTDLDTPEAWAAWRAQR</sequence>
<keyword evidence="3" id="KW-0808">Transferase</keyword>
<dbReference type="RefSeq" id="WP_121096212.1">
    <property type="nucleotide sequence ID" value="NZ_UIHC01000038.1"/>
</dbReference>
<dbReference type="Proteomes" id="UP000272908">
    <property type="component" value="Unassembled WGS sequence"/>
</dbReference>